<sequence>MGSNSAFSILYNAIVPEAQCPNLVRVGSVLDGGKYVCNPQAVNKNDCRIYSFGLNNEVSFDVNIQEITNKRCKIYGYDKVGRIYLTNSCRYE</sequence>
<proteinExistence type="predicted"/>
<dbReference type="InterPro" id="IPR025714">
    <property type="entry name" value="Methyltranfer_dom"/>
</dbReference>
<feature type="domain" description="Methyltransferase" evidence="1">
    <location>
        <begin position="4"/>
        <end position="78"/>
    </location>
</feature>
<dbReference type="OrthoDB" id="10006218at2759"/>
<dbReference type="EMBL" id="UYYB01122991">
    <property type="protein sequence ID" value="VDM83419.1"/>
    <property type="molecule type" value="Genomic_DNA"/>
</dbReference>
<reference evidence="2 3" key="1">
    <citation type="submission" date="2018-11" db="EMBL/GenBank/DDBJ databases">
        <authorList>
            <consortium name="Pathogen Informatics"/>
        </authorList>
    </citation>
    <scope>NUCLEOTIDE SEQUENCE [LARGE SCALE GENOMIC DNA]</scope>
</reference>
<evidence type="ECO:0000259" key="1">
    <source>
        <dbReference type="Pfam" id="PF13383"/>
    </source>
</evidence>
<evidence type="ECO:0000313" key="3">
    <source>
        <dbReference type="Proteomes" id="UP000270094"/>
    </source>
</evidence>
<dbReference type="PANTHER" id="PTHR32026">
    <property type="entry name" value="METHYLTRANSFERASE-LIKE PROTEIN 24"/>
    <property type="match status" value="1"/>
</dbReference>
<evidence type="ECO:0000313" key="2">
    <source>
        <dbReference type="EMBL" id="VDM83419.1"/>
    </source>
</evidence>
<organism evidence="2 3">
    <name type="scientific">Strongylus vulgaris</name>
    <name type="common">Blood worm</name>
    <dbReference type="NCBI Taxonomy" id="40348"/>
    <lineage>
        <taxon>Eukaryota</taxon>
        <taxon>Metazoa</taxon>
        <taxon>Ecdysozoa</taxon>
        <taxon>Nematoda</taxon>
        <taxon>Chromadorea</taxon>
        <taxon>Rhabditida</taxon>
        <taxon>Rhabditina</taxon>
        <taxon>Rhabditomorpha</taxon>
        <taxon>Strongyloidea</taxon>
        <taxon>Strongylidae</taxon>
        <taxon>Strongylus</taxon>
    </lineage>
</organism>
<dbReference type="Proteomes" id="UP000270094">
    <property type="component" value="Unassembled WGS sequence"/>
</dbReference>
<protein>
    <recommendedName>
        <fullName evidence="1">Methyltransferase domain-containing protein</fullName>
    </recommendedName>
</protein>
<dbReference type="PANTHER" id="PTHR32026:SF27">
    <property type="entry name" value="METHYLTRANSFERASE FKBM DOMAIN-CONTAINING PROTEIN-RELATED"/>
    <property type="match status" value="1"/>
</dbReference>
<gene>
    <name evidence="2" type="ORF">SVUK_LOCUS18417</name>
</gene>
<dbReference type="Pfam" id="PF13383">
    <property type="entry name" value="Methyltransf_22"/>
    <property type="match status" value="1"/>
</dbReference>
<accession>A0A3P7JTZ3</accession>
<keyword evidence="3" id="KW-1185">Reference proteome</keyword>
<name>A0A3P7JTZ3_STRVU</name>
<dbReference type="InterPro" id="IPR026913">
    <property type="entry name" value="METTL24"/>
</dbReference>
<dbReference type="AlphaFoldDB" id="A0A3P7JTZ3"/>